<protein>
    <submittedName>
        <fullName evidence="2">Uncharacterized protein LOC114334018</fullName>
    </submittedName>
</protein>
<dbReference type="AlphaFoldDB" id="A0A6P7FYB8"/>
<evidence type="ECO:0000313" key="2">
    <source>
        <dbReference type="RefSeq" id="XP_028139817.1"/>
    </source>
</evidence>
<reference evidence="2" key="1">
    <citation type="submission" date="2025-08" db="UniProtKB">
        <authorList>
            <consortium name="RefSeq"/>
        </authorList>
    </citation>
    <scope>IDENTIFICATION</scope>
    <source>
        <tissue evidence="2">Whole insect</tissue>
    </source>
</reference>
<dbReference type="PANTHER" id="PTHR34105">
    <property type="entry name" value="PROLINE-, GLUTAMIC ACID- AND LEUCINE-RICH PROTEIN 1"/>
    <property type="match status" value="1"/>
</dbReference>
<organism evidence="2">
    <name type="scientific">Diabrotica virgifera virgifera</name>
    <name type="common">western corn rootworm</name>
    <dbReference type="NCBI Taxonomy" id="50390"/>
    <lineage>
        <taxon>Eukaryota</taxon>
        <taxon>Metazoa</taxon>
        <taxon>Ecdysozoa</taxon>
        <taxon>Arthropoda</taxon>
        <taxon>Hexapoda</taxon>
        <taxon>Insecta</taxon>
        <taxon>Pterygota</taxon>
        <taxon>Neoptera</taxon>
        <taxon>Endopterygota</taxon>
        <taxon>Coleoptera</taxon>
        <taxon>Polyphaga</taxon>
        <taxon>Cucujiformia</taxon>
        <taxon>Chrysomeloidea</taxon>
        <taxon>Chrysomelidae</taxon>
        <taxon>Galerucinae</taxon>
        <taxon>Diabroticina</taxon>
        <taxon>Diabroticites</taxon>
        <taxon>Diabrotica</taxon>
    </lineage>
</organism>
<dbReference type="FunCoup" id="A0A6P7FYB8">
    <property type="interactions" value="117"/>
</dbReference>
<evidence type="ECO:0000256" key="1">
    <source>
        <dbReference type="SAM" id="MobiDB-lite"/>
    </source>
</evidence>
<sequence>MDHKVFEVYLQNGPTDADIKKINTLLSNSKTIKEGLELLNSILIHCSVEFLNENLTNWLDVCLVKHSEHFTDLKLSLIEKFIEASFTNQELAKKISSEYLSKIIDLCLTSKSSFNEIESAFDVLTICMKKFNSCTTHKTRIEAHILSFLESSADWIVEKAAIAYLYLQQTGNAGTKSNNYVTNFKTTLSQLCCTAHNLLDIFFQNKEIEQYTPTSQESPPLEIYTDGDVNLTARSIKNIVTFLSIFIKKEFPVYKEIAPMELLNLIKRCIAIHHCVSENLDNQNFSADYEFFRLHTDIQLDLLSMLRILILWLRSDCLPFAFIISKILLDCLQRSQKCSCFNINCVYLETVYIVLTAYINISKCALNGHFQSEVIKCILIHITPRRNEIALKKQSDDKKESSLKQKSILPKTENSYDLHKSKREIENDEVRCQLALSTLTALFKNSFLRAEKSLIHSVLSLIMNIFNDIICSRIPHPYKSSESQLKLHELLVACCEQETLTDLPLISMTLNILQHSSCSKLNKLAQMCHESLNDLEKICQPISTPFPMFSAHLALSEHSNISENGIELVTKDNVVDLTNDEKSVDSSFKVHIISNDLVYSPDLDLSDKDKSIATVACSDLDRSISIVLSEEGNDNLNKSDNSRSEENNERNDSESDESFEPVLKVDSDNLNKNGNAHSEENNEMNAESDESFEPVSKKSKIERTKSTNSILVSDGCKNNDENKVVCLNSSDIDISFTDDVQDY</sequence>
<dbReference type="GO" id="GO:0005634">
    <property type="term" value="C:nucleus"/>
    <property type="evidence" value="ECO:0007669"/>
    <property type="project" value="TreeGrafter"/>
</dbReference>
<proteinExistence type="predicted"/>
<dbReference type="OrthoDB" id="20900at2759"/>
<feature type="compositionally biased region" description="Basic and acidic residues" evidence="1">
    <location>
        <begin position="695"/>
        <end position="705"/>
    </location>
</feature>
<feature type="region of interest" description="Disordered" evidence="1">
    <location>
        <begin position="632"/>
        <end position="718"/>
    </location>
</feature>
<dbReference type="PANTHER" id="PTHR34105:SF1">
    <property type="entry name" value="PROLINE-, GLUTAMIC ACID- AND LEUCINE-RICH PROTEIN 1"/>
    <property type="match status" value="1"/>
</dbReference>
<dbReference type="KEGG" id="dvv:114334018"/>
<name>A0A6P7FYB8_DIAVI</name>
<gene>
    <name evidence="2" type="primary">LOC114334018</name>
</gene>
<dbReference type="GO" id="GO:0006364">
    <property type="term" value="P:rRNA processing"/>
    <property type="evidence" value="ECO:0007669"/>
    <property type="project" value="TreeGrafter"/>
</dbReference>
<feature type="compositionally biased region" description="Basic and acidic residues" evidence="1">
    <location>
        <begin position="640"/>
        <end position="653"/>
    </location>
</feature>
<accession>A0A6P7FYB8</accession>
<dbReference type="InParanoid" id="A0A6P7FYB8"/>
<dbReference type="RefSeq" id="XP_028139817.1">
    <property type="nucleotide sequence ID" value="XM_028284016.1"/>
</dbReference>